<sequence>MENTTKRRRPNEQASDLAVEERQPKRRTTEQLSTRTGGACYESLITNEQTGVHNRSDQYSRFLADLRSTDPRDNKQTLEGHGGYVNAVAFSPDGQLVASASVDKTVRLWETTTGTLRQTLQTVRRNTYCSE</sequence>
<feature type="repeat" description="WD" evidence="3">
    <location>
        <begin position="78"/>
        <end position="119"/>
    </location>
</feature>
<organism evidence="5 6">
    <name type="scientific">Colletotrichum musicola</name>
    <dbReference type="NCBI Taxonomy" id="2175873"/>
    <lineage>
        <taxon>Eukaryota</taxon>
        <taxon>Fungi</taxon>
        <taxon>Dikarya</taxon>
        <taxon>Ascomycota</taxon>
        <taxon>Pezizomycotina</taxon>
        <taxon>Sordariomycetes</taxon>
        <taxon>Hypocreomycetidae</taxon>
        <taxon>Glomerellales</taxon>
        <taxon>Glomerellaceae</taxon>
        <taxon>Colletotrichum</taxon>
        <taxon>Colletotrichum orchidearum species complex</taxon>
    </lineage>
</organism>
<dbReference type="Proteomes" id="UP000639643">
    <property type="component" value="Unassembled WGS sequence"/>
</dbReference>
<dbReference type="Pfam" id="PF00400">
    <property type="entry name" value="WD40"/>
    <property type="match status" value="1"/>
</dbReference>
<reference evidence="5" key="1">
    <citation type="journal article" date="2020" name="Phytopathology">
        <title>Genome Sequence Resources of Colletotrichum truncatum, C. plurivorum, C. musicola, and C. sojae: Four Species Pathogenic to Soybean (Glycine max).</title>
        <authorList>
            <person name="Rogerio F."/>
            <person name="Boufleur T.R."/>
            <person name="Ciampi-Guillardi M."/>
            <person name="Sukno S.A."/>
            <person name="Thon M.R."/>
            <person name="Massola Junior N.S."/>
            <person name="Baroncelli R."/>
        </authorList>
    </citation>
    <scope>NUCLEOTIDE SEQUENCE</scope>
    <source>
        <strain evidence="5">LFN0074</strain>
    </source>
</reference>
<dbReference type="OrthoDB" id="4768852at2759"/>
<dbReference type="InterPro" id="IPR036322">
    <property type="entry name" value="WD40_repeat_dom_sf"/>
</dbReference>
<dbReference type="SMART" id="SM00320">
    <property type="entry name" value="WD40"/>
    <property type="match status" value="1"/>
</dbReference>
<dbReference type="PROSITE" id="PS50082">
    <property type="entry name" value="WD_REPEATS_2"/>
    <property type="match status" value="1"/>
</dbReference>
<accession>A0A8H6J0F6</accession>
<dbReference type="PANTHER" id="PTHR19879:SF9">
    <property type="entry name" value="TRANSCRIPTION INITIATION FACTOR TFIID SUBUNIT 5"/>
    <property type="match status" value="1"/>
</dbReference>
<evidence type="ECO:0000256" key="3">
    <source>
        <dbReference type="PROSITE-ProRule" id="PRU00221"/>
    </source>
</evidence>
<dbReference type="PROSITE" id="PS50294">
    <property type="entry name" value="WD_REPEATS_REGION"/>
    <property type="match status" value="1"/>
</dbReference>
<comment type="caution">
    <text evidence="5">The sequence shown here is derived from an EMBL/GenBank/DDBJ whole genome shotgun (WGS) entry which is preliminary data.</text>
</comment>
<evidence type="ECO:0000256" key="1">
    <source>
        <dbReference type="ARBA" id="ARBA00022574"/>
    </source>
</evidence>
<evidence type="ECO:0000256" key="4">
    <source>
        <dbReference type="SAM" id="MobiDB-lite"/>
    </source>
</evidence>
<dbReference type="InterPro" id="IPR001680">
    <property type="entry name" value="WD40_rpt"/>
</dbReference>
<dbReference type="PROSITE" id="PS00678">
    <property type="entry name" value="WD_REPEATS_1"/>
    <property type="match status" value="1"/>
</dbReference>
<gene>
    <name evidence="5" type="ORF">CMUS01_15013</name>
</gene>
<dbReference type="InterPro" id="IPR015943">
    <property type="entry name" value="WD40/YVTN_repeat-like_dom_sf"/>
</dbReference>
<feature type="region of interest" description="Disordered" evidence="4">
    <location>
        <begin position="1"/>
        <end position="35"/>
    </location>
</feature>
<dbReference type="EMBL" id="WIGM01001177">
    <property type="protein sequence ID" value="KAF6803751.1"/>
    <property type="molecule type" value="Genomic_DNA"/>
</dbReference>
<proteinExistence type="predicted"/>
<name>A0A8H6J0F6_9PEZI</name>
<dbReference type="InterPro" id="IPR019775">
    <property type="entry name" value="WD40_repeat_CS"/>
</dbReference>
<dbReference type="PANTHER" id="PTHR19879">
    <property type="entry name" value="TRANSCRIPTION INITIATION FACTOR TFIID"/>
    <property type="match status" value="1"/>
</dbReference>
<dbReference type="AlphaFoldDB" id="A0A8H6J0F6"/>
<evidence type="ECO:0000256" key="2">
    <source>
        <dbReference type="ARBA" id="ARBA00022737"/>
    </source>
</evidence>
<protein>
    <submittedName>
        <fullName evidence="5">Vegetative incompatibility protein het-e-1</fullName>
    </submittedName>
</protein>
<dbReference type="SUPFAM" id="SSF50978">
    <property type="entry name" value="WD40 repeat-like"/>
    <property type="match status" value="1"/>
</dbReference>
<keyword evidence="2" id="KW-0677">Repeat</keyword>
<dbReference type="Gene3D" id="2.130.10.10">
    <property type="entry name" value="YVTN repeat-like/Quinoprotein amine dehydrogenase"/>
    <property type="match status" value="1"/>
</dbReference>
<feature type="compositionally biased region" description="Basic and acidic residues" evidence="4">
    <location>
        <begin position="19"/>
        <end position="29"/>
    </location>
</feature>
<evidence type="ECO:0000313" key="6">
    <source>
        <dbReference type="Proteomes" id="UP000639643"/>
    </source>
</evidence>
<keyword evidence="1 3" id="KW-0853">WD repeat</keyword>
<keyword evidence="6" id="KW-1185">Reference proteome</keyword>
<evidence type="ECO:0000313" key="5">
    <source>
        <dbReference type="EMBL" id="KAF6803751.1"/>
    </source>
</evidence>